<proteinExistence type="predicted"/>
<evidence type="ECO:0000313" key="2">
    <source>
        <dbReference type="Proteomes" id="UP001144978"/>
    </source>
</evidence>
<gene>
    <name evidence="1" type="ORF">NUW54_g13294</name>
</gene>
<dbReference type="EMBL" id="JANSHE010006098">
    <property type="protein sequence ID" value="KAJ2968182.1"/>
    <property type="molecule type" value="Genomic_DNA"/>
</dbReference>
<reference evidence="1" key="1">
    <citation type="submission" date="2022-08" db="EMBL/GenBank/DDBJ databases">
        <title>Genome Sequence of Pycnoporus sanguineus.</title>
        <authorList>
            <person name="Buettner E."/>
        </authorList>
    </citation>
    <scope>NUCLEOTIDE SEQUENCE</scope>
    <source>
        <strain evidence="1">CG-C14</strain>
    </source>
</reference>
<protein>
    <submittedName>
        <fullName evidence="1">Uncharacterized protein</fullName>
    </submittedName>
</protein>
<comment type="caution">
    <text evidence="1">The sequence shown here is derived from an EMBL/GenBank/DDBJ whole genome shotgun (WGS) entry which is preliminary data.</text>
</comment>
<keyword evidence="2" id="KW-1185">Reference proteome</keyword>
<name>A0ACC1MMF2_9APHY</name>
<dbReference type="Proteomes" id="UP001144978">
    <property type="component" value="Unassembled WGS sequence"/>
</dbReference>
<organism evidence="1 2">
    <name type="scientific">Trametes sanguinea</name>
    <dbReference type="NCBI Taxonomy" id="158606"/>
    <lineage>
        <taxon>Eukaryota</taxon>
        <taxon>Fungi</taxon>
        <taxon>Dikarya</taxon>
        <taxon>Basidiomycota</taxon>
        <taxon>Agaricomycotina</taxon>
        <taxon>Agaricomycetes</taxon>
        <taxon>Polyporales</taxon>
        <taxon>Polyporaceae</taxon>
        <taxon>Trametes</taxon>
    </lineage>
</organism>
<sequence length="217" mass="24457">MQSSRLCLSKRRMSRWNAFVFKEMQRRNADLPEGTDRKRVSDTDVTREIAETWKQMTPDEQEAATEDALKELQERKEDLTTGTHTVPLQAFHDARATLENMHARTGVEALLFVCRSETSSYVQPYAFHTNKRLADFVHVVSKSTMSDFALRMEGYCVSGIEGIATNYTQALLNLKKEAAALINAKLREYLIVQAVVFLVTPAQNRLAPVAPLGACAM</sequence>
<accession>A0ACC1MMF2</accession>
<evidence type="ECO:0000313" key="1">
    <source>
        <dbReference type="EMBL" id="KAJ2968182.1"/>
    </source>
</evidence>